<keyword evidence="4" id="KW-0472">Membrane</keyword>
<keyword evidence="5" id="KW-0998">Cell outer membrane</keyword>
<keyword evidence="3 6" id="KW-0732">Signal</keyword>
<name>A0ABU9MXQ8_9GAMM</name>
<gene>
    <name evidence="7" type="ORF">WCN91_10630</name>
</gene>
<comment type="subcellular location">
    <subcellularLocation>
        <location evidence="1">Cell outer membrane</location>
    </subcellularLocation>
</comment>
<organism evidence="7 8">
    <name type="scientific">Pseudoalteromonas qingdaonensis</name>
    <dbReference type="NCBI Taxonomy" id="3131913"/>
    <lineage>
        <taxon>Bacteria</taxon>
        <taxon>Pseudomonadati</taxon>
        <taxon>Pseudomonadota</taxon>
        <taxon>Gammaproteobacteria</taxon>
        <taxon>Alteromonadales</taxon>
        <taxon>Pseudoalteromonadaceae</taxon>
        <taxon>Pseudoalteromonas</taxon>
    </lineage>
</organism>
<protein>
    <submittedName>
        <fullName evidence="7">MipA/OmpV family protein</fullName>
    </submittedName>
</protein>
<feature type="signal peptide" evidence="6">
    <location>
        <begin position="1"/>
        <end position="21"/>
    </location>
</feature>
<dbReference type="RefSeq" id="WP_342678875.1">
    <property type="nucleotide sequence ID" value="NZ_JBCGCU010000011.1"/>
</dbReference>
<evidence type="ECO:0000256" key="4">
    <source>
        <dbReference type="ARBA" id="ARBA00023136"/>
    </source>
</evidence>
<dbReference type="Proteomes" id="UP001447008">
    <property type="component" value="Unassembled WGS sequence"/>
</dbReference>
<reference evidence="7 8" key="1">
    <citation type="submission" date="2024-03" db="EMBL/GenBank/DDBJ databases">
        <title>Pseudoalteromonas qingdaonensis sp. nov., isolated from the intestines of marine benthic organisms.</title>
        <authorList>
            <person name="Lin X."/>
            <person name="Fang S."/>
            <person name="Hu X."/>
        </authorList>
    </citation>
    <scope>NUCLEOTIDE SEQUENCE [LARGE SCALE GENOMIC DNA]</scope>
    <source>
        <strain evidence="7 8">YIC-827</strain>
    </source>
</reference>
<comment type="similarity">
    <text evidence="2">Belongs to the MipA/OmpV family.</text>
</comment>
<feature type="chain" id="PRO_5046395447" evidence="6">
    <location>
        <begin position="22"/>
        <end position="293"/>
    </location>
</feature>
<evidence type="ECO:0000256" key="3">
    <source>
        <dbReference type="ARBA" id="ARBA00022729"/>
    </source>
</evidence>
<comment type="caution">
    <text evidence="7">The sequence shown here is derived from an EMBL/GenBank/DDBJ whole genome shotgun (WGS) entry which is preliminary data.</text>
</comment>
<evidence type="ECO:0000313" key="7">
    <source>
        <dbReference type="EMBL" id="MEM0515860.1"/>
    </source>
</evidence>
<proteinExistence type="inferred from homology"/>
<evidence type="ECO:0000256" key="5">
    <source>
        <dbReference type="ARBA" id="ARBA00023237"/>
    </source>
</evidence>
<dbReference type="EMBL" id="JBCGCU010000011">
    <property type="protein sequence ID" value="MEM0515860.1"/>
    <property type="molecule type" value="Genomic_DNA"/>
</dbReference>
<evidence type="ECO:0000256" key="2">
    <source>
        <dbReference type="ARBA" id="ARBA00005722"/>
    </source>
</evidence>
<dbReference type="Pfam" id="PF06629">
    <property type="entry name" value="MipA"/>
    <property type="match status" value="1"/>
</dbReference>
<evidence type="ECO:0000256" key="6">
    <source>
        <dbReference type="SAM" id="SignalP"/>
    </source>
</evidence>
<dbReference type="InterPro" id="IPR010583">
    <property type="entry name" value="MipA"/>
</dbReference>
<evidence type="ECO:0000256" key="1">
    <source>
        <dbReference type="ARBA" id="ARBA00004442"/>
    </source>
</evidence>
<dbReference type="PANTHER" id="PTHR38776">
    <property type="entry name" value="MLTA-INTERACTING PROTEIN-RELATED"/>
    <property type="match status" value="1"/>
</dbReference>
<evidence type="ECO:0000313" key="8">
    <source>
        <dbReference type="Proteomes" id="UP001447008"/>
    </source>
</evidence>
<keyword evidence="8" id="KW-1185">Reference proteome</keyword>
<sequence>MHKGLMVYVLLLLCSLNPAFAEGVNEGNVTNTADKEVKNTLKSKRELELGVGTFTTSLPHYLGSSEHNNYTLPLPYVRYSSERMSVDRNSAVGYLWQSDNWHLDVSATASLAVDSKDNQARSGMDDLDWVFELGPALDYYFAGQPRSDNYLKTGLFVRKALATDFTSLDDIGFRMGPYMQWQHLLWQEAEQTVSMTARGAVNFASSQYVDYFYGVDEHQSTVQRQAYKPQSGYSGSELSVGVNYDSKRWWFGGFVKYYRIKDAVWRDSPLVERHHNLAFGIGLAWKFYNREGN</sequence>
<dbReference type="PANTHER" id="PTHR38776:SF1">
    <property type="entry name" value="MLTA-INTERACTING PROTEIN-RELATED"/>
    <property type="match status" value="1"/>
</dbReference>
<accession>A0ABU9MXQ8</accession>